<dbReference type="EMBL" id="JBHSFH010000003">
    <property type="protein sequence ID" value="MFC4492970.1"/>
    <property type="molecule type" value="Genomic_DNA"/>
</dbReference>
<dbReference type="InterPro" id="IPR037401">
    <property type="entry name" value="SnoaL-like"/>
</dbReference>
<keyword evidence="3" id="KW-1185">Reference proteome</keyword>
<accession>A0ABV8ZZY3</accession>
<protein>
    <submittedName>
        <fullName evidence="2">Ester cyclase</fullName>
    </submittedName>
</protein>
<dbReference type="Gene3D" id="3.10.450.50">
    <property type="match status" value="1"/>
</dbReference>
<dbReference type="SUPFAM" id="SSF54427">
    <property type="entry name" value="NTF2-like"/>
    <property type="match status" value="1"/>
</dbReference>
<dbReference type="InterPro" id="IPR032710">
    <property type="entry name" value="NTF2-like_dom_sf"/>
</dbReference>
<organism evidence="2 3">
    <name type="scientific">Streptomyces ovatisporus</name>
    <dbReference type="NCBI Taxonomy" id="1128682"/>
    <lineage>
        <taxon>Bacteria</taxon>
        <taxon>Bacillati</taxon>
        <taxon>Actinomycetota</taxon>
        <taxon>Actinomycetes</taxon>
        <taxon>Kitasatosporales</taxon>
        <taxon>Streptomycetaceae</taxon>
        <taxon>Streptomyces</taxon>
    </lineage>
</organism>
<dbReference type="RefSeq" id="WP_386441453.1">
    <property type="nucleotide sequence ID" value="NZ_JBHSFH010000003.1"/>
</dbReference>
<evidence type="ECO:0000313" key="3">
    <source>
        <dbReference type="Proteomes" id="UP001595997"/>
    </source>
</evidence>
<gene>
    <name evidence="2" type="ORF">ACFPA8_02320</name>
</gene>
<feature type="domain" description="SnoaL-like" evidence="1">
    <location>
        <begin position="14"/>
        <end position="112"/>
    </location>
</feature>
<evidence type="ECO:0000259" key="1">
    <source>
        <dbReference type="Pfam" id="PF12680"/>
    </source>
</evidence>
<proteinExistence type="predicted"/>
<sequence length="120" mass="13174">MTEHPTPLHALYGRWLEDLWNGDPSVAAEIVTPDFVGHWPDREVHGPGELAAAVRETHEMFDGVSFTREVGPFVDGDMVAGRWTGSGQLPQGTARFIGNDILRARGGLFAEYWVATVVLS</sequence>
<name>A0ABV8ZZY3_9ACTN</name>
<evidence type="ECO:0000313" key="2">
    <source>
        <dbReference type="EMBL" id="MFC4492970.1"/>
    </source>
</evidence>
<dbReference type="Pfam" id="PF12680">
    <property type="entry name" value="SnoaL_2"/>
    <property type="match status" value="1"/>
</dbReference>
<comment type="caution">
    <text evidence="2">The sequence shown here is derived from an EMBL/GenBank/DDBJ whole genome shotgun (WGS) entry which is preliminary data.</text>
</comment>
<reference evidence="3" key="1">
    <citation type="journal article" date="2019" name="Int. J. Syst. Evol. Microbiol.">
        <title>The Global Catalogue of Microorganisms (GCM) 10K type strain sequencing project: providing services to taxonomists for standard genome sequencing and annotation.</title>
        <authorList>
            <consortium name="The Broad Institute Genomics Platform"/>
            <consortium name="The Broad Institute Genome Sequencing Center for Infectious Disease"/>
            <person name="Wu L."/>
            <person name="Ma J."/>
        </authorList>
    </citation>
    <scope>NUCLEOTIDE SEQUENCE [LARGE SCALE GENOMIC DNA]</scope>
    <source>
        <strain evidence="3">CGMCC 4.7357</strain>
    </source>
</reference>
<dbReference type="Proteomes" id="UP001595997">
    <property type="component" value="Unassembled WGS sequence"/>
</dbReference>